<reference evidence="2" key="1">
    <citation type="submission" date="2020-08" db="EMBL/GenBank/DDBJ databases">
        <title>Multicomponent nature underlies the extraordinary mechanical properties of spider dragline silk.</title>
        <authorList>
            <person name="Kono N."/>
            <person name="Nakamura H."/>
            <person name="Mori M."/>
            <person name="Yoshida Y."/>
            <person name="Ohtoshi R."/>
            <person name="Malay A.D."/>
            <person name="Moran D.A.P."/>
            <person name="Tomita M."/>
            <person name="Numata K."/>
            <person name="Arakawa K."/>
        </authorList>
    </citation>
    <scope>NUCLEOTIDE SEQUENCE</scope>
</reference>
<feature type="region of interest" description="Disordered" evidence="1">
    <location>
        <begin position="1"/>
        <end position="29"/>
    </location>
</feature>
<protein>
    <submittedName>
        <fullName evidence="2">Uncharacterized protein</fullName>
    </submittedName>
</protein>
<evidence type="ECO:0000313" key="3">
    <source>
        <dbReference type="Proteomes" id="UP000887013"/>
    </source>
</evidence>
<dbReference type="EMBL" id="BMAW01064054">
    <property type="protein sequence ID" value="GFT43093.1"/>
    <property type="molecule type" value="Genomic_DNA"/>
</dbReference>
<evidence type="ECO:0000313" key="2">
    <source>
        <dbReference type="EMBL" id="GFT43093.1"/>
    </source>
</evidence>
<name>A0A8X6P132_NEPPI</name>
<accession>A0A8X6P132</accession>
<dbReference type="AlphaFoldDB" id="A0A8X6P132"/>
<keyword evidence="3" id="KW-1185">Reference proteome</keyword>
<dbReference type="Proteomes" id="UP000887013">
    <property type="component" value="Unassembled WGS sequence"/>
</dbReference>
<gene>
    <name evidence="2" type="ORF">NPIL_487161</name>
</gene>
<proteinExistence type="predicted"/>
<sequence>MNVSYGGKRDFYGENAGRRQDRNQLEDRGSIPAPFCTILYNDLHSKKLSSHWGSLSDYRADDTTCDLVTGFLLKWLKSQSRHANINVLGRSC</sequence>
<evidence type="ECO:0000256" key="1">
    <source>
        <dbReference type="SAM" id="MobiDB-lite"/>
    </source>
</evidence>
<comment type="caution">
    <text evidence="2">The sequence shown here is derived from an EMBL/GenBank/DDBJ whole genome shotgun (WGS) entry which is preliminary data.</text>
</comment>
<organism evidence="2 3">
    <name type="scientific">Nephila pilipes</name>
    <name type="common">Giant wood spider</name>
    <name type="synonym">Nephila maculata</name>
    <dbReference type="NCBI Taxonomy" id="299642"/>
    <lineage>
        <taxon>Eukaryota</taxon>
        <taxon>Metazoa</taxon>
        <taxon>Ecdysozoa</taxon>
        <taxon>Arthropoda</taxon>
        <taxon>Chelicerata</taxon>
        <taxon>Arachnida</taxon>
        <taxon>Araneae</taxon>
        <taxon>Araneomorphae</taxon>
        <taxon>Entelegynae</taxon>
        <taxon>Araneoidea</taxon>
        <taxon>Nephilidae</taxon>
        <taxon>Nephila</taxon>
    </lineage>
</organism>
<feature type="compositionally biased region" description="Basic and acidic residues" evidence="1">
    <location>
        <begin position="7"/>
        <end position="29"/>
    </location>
</feature>